<keyword evidence="2" id="KW-1185">Reference proteome</keyword>
<evidence type="ECO:0000313" key="2">
    <source>
        <dbReference type="Proteomes" id="UP000186019"/>
    </source>
</evidence>
<dbReference type="Proteomes" id="UP000186019">
    <property type="component" value="Unassembled WGS sequence"/>
</dbReference>
<accession>A0A1N7HP16</accession>
<dbReference type="EMBL" id="FTNV01000013">
    <property type="protein sequence ID" value="SIS26572.1"/>
    <property type="molecule type" value="Genomic_DNA"/>
</dbReference>
<evidence type="ECO:0000313" key="1">
    <source>
        <dbReference type="EMBL" id="SIS26572.1"/>
    </source>
</evidence>
<dbReference type="AlphaFoldDB" id="A0A1N7HP16"/>
<organism evidence="1 2">
    <name type="scientific">Roseovarius nanhaiticus</name>
    <dbReference type="NCBI Taxonomy" id="573024"/>
    <lineage>
        <taxon>Bacteria</taxon>
        <taxon>Pseudomonadati</taxon>
        <taxon>Pseudomonadota</taxon>
        <taxon>Alphaproteobacteria</taxon>
        <taxon>Rhodobacterales</taxon>
        <taxon>Roseobacteraceae</taxon>
        <taxon>Roseovarius</taxon>
    </lineage>
</organism>
<sequence length="45" mass="4957">MPMLNRPGFTGEFFVQNLCGFFKGVHAGMECVLPFLRRPVANGAV</sequence>
<gene>
    <name evidence="1" type="ORF">SAMN05421666_3604</name>
</gene>
<protein>
    <submittedName>
        <fullName evidence="1">Uncharacterized protein</fullName>
    </submittedName>
</protein>
<name>A0A1N7HP16_9RHOB</name>
<reference evidence="1 2" key="1">
    <citation type="submission" date="2017-01" db="EMBL/GenBank/DDBJ databases">
        <authorList>
            <person name="Mah S.A."/>
            <person name="Swanson W.J."/>
            <person name="Moy G.W."/>
            <person name="Vacquier V.D."/>
        </authorList>
    </citation>
    <scope>NUCLEOTIDE SEQUENCE [LARGE SCALE GENOMIC DNA]</scope>
    <source>
        <strain evidence="1 2">DSM 29590</strain>
    </source>
</reference>
<proteinExistence type="predicted"/>